<reference evidence="1 2" key="1">
    <citation type="submission" date="2019-12" db="EMBL/GenBank/DDBJ databases">
        <title>Nocardia sp. nov. ET3-3 isolated from soil.</title>
        <authorList>
            <person name="Kanchanasin P."/>
            <person name="Tanasupawat S."/>
            <person name="Yuki M."/>
            <person name="Kudo T."/>
        </authorList>
    </citation>
    <scope>NUCLEOTIDE SEQUENCE [LARGE SCALE GENOMIC DNA]</scope>
    <source>
        <strain evidence="1 2">ET3-3</strain>
    </source>
</reference>
<protein>
    <submittedName>
        <fullName evidence="1">Uncharacterized protein</fullName>
    </submittedName>
</protein>
<sequence>MDDVAASFHQVRQSLGDQPLADHFKGVNEKLDRLTDGMNDILGQLRQLSSLDQST</sequence>
<comment type="caution">
    <text evidence="1">The sequence shown here is derived from an EMBL/GenBank/DDBJ whole genome shotgun (WGS) entry which is preliminary data.</text>
</comment>
<dbReference type="AlphaFoldDB" id="A0A7K1VAF8"/>
<proteinExistence type="predicted"/>
<dbReference type="RefSeq" id="WP_157393051.1">
    <property type="nucleotide sequence ID" value="NZ_WRPP01000013.1"/>
</dbReference>
<organism evidence="1 2">
    <name type="scientific">Nocardia terrae</name>
    <dbReference type="NCBI Taxonomy" id="2675851"/>
    <lineage>
        <taxon>Bacteria</taxon>
        <taxon>Bacillati</taxon>
        <taxon>Actinomycetota</taxon>
        <taxon>Actinomycetes</taxon>
        <taxon>Mycobacteriales</taxon>
        <taxon>Nocardiaceae</taxon>
        <taxon>Nocardia</taxon>
    </lineage>
</organism>
<dbReference type="EMBL" id="WRPP01000013">
    <property type="protein sequence ID" value="MVU83471.1"/>
    <property type="molecule type" value="Genomic_DNA"/>
</dbReference>
<name>A0A7K1VAF8_9NOCA</name>
<evidence type="ECO:0000313" key="2">
    <source>
        <dbReference type="Proteomes" id="UP000466794"/>
    </source>
</evidence>
<evidence type="ECO:0000313" key="1">
    <source>
        <dbReference type="EMBL" id="MVU83471.1"/>
    </source>
</evidence>
<gene>
    <name evidence="1" type="ORF">GPX89_40320</name>
</gene>
<accession>A0A7K1VAF8</accession>
<dbReference type="Proteomes" id="UP000466794">
    <property type="component" value="Unassembled WGS sequence"/>
</dbReference>
<keyword evidence="2" id="KW-1185">Reference proteome</keyword>